<name>A0AA92C4L7_RHIRH</name>
<protein>
    <submittedName>
        <fullName evidence="1">Uncharacterized protein</fullName>
    </submittedName>
</protein>
<comment type="caution">
    <text evidence="1">The sequence shown here is derived from an EMBL/GenBank/DDBJ whole genome shotgun (WGS) entry which is preliminary data.</text>
</comment>
<sequence>MGRTMDDVLDHYRRRVEKFDRTLEKQRTGAAAATVGFDFQEMVSVIEVLRLGQVVLDERLRGNRELYFIVEQNSFVAVDDFIVVCDSYRRHLQIKASDDPSWRERLVNSFWSDYFKFANDGNRRLLLELVVWSRDACEKMRRNMADHHLDRIRVEISSPTANYEAPFLDKNVRALLHGLSLVGGHDQFFQSMFGAVMAGWKNAGRRGEIREVFKQISRASLFTLTSLAKPDAAMMVMTDKLNRRIKELRFAADGDSLGVRYRYGMARVPEFKSYEWRTLFSAFSEGVPRDLLEFQEALGSRRKRNRKD</sequence>
<proteinExistence type="predicted"/>
<dbReference type="AlphaFoldDB" id="A0AA92C4L7"/>
<dbReference type="Proteomes" id="UP000244335">
    <property type="component" value="Unassembled WGS sequence"/>
</dbReference>
<evidence type="ECO:0000313" key="2">
    <source>
        <dbReference type="Proteomes" id="UP000244335"/>
    </source>
</evidence>
<reference evidence="1 2" key="1">
    <citation type="submission" date="2018-04" db="EMBL/GenBank/DDBJ databases">
        <authorList>
            <person name="Hagen T."/>
        </authorList>
    </citation>
    <scope>NUCLEOTIDE SEQUENCE [LARGE SCALE GENOMIC DNA]</scope>
    <source>
        <strain evidence="1 2">TPD7009</strain>
    </source>
</reference>
<accession>A0AA92C4L7</accession>
<dbReference type="EMBL" id="QDFR01000002">
    <property type="protein sequence ID" value="PVE55332.1"/>
    <property type="molecule type" value="Genomic_DNA"/>
</dbReference>
<evidence type="ECO:0000313" key="1">
    <source>
        <dbReference type="EMBL" id="PVE55332.1"/>
    </source>
</evidence>
<gene>
    <name evidence="1" type="ORF">DC430_09020</name>
</gene>
<organism evidence="1 2">
    <name type="scientific">Rhizobium rhizogenes</name>
    <name type="common">Agrobacterium rhizogenes</name>
    <dbReference type="NCBI Taxonomy" id="359"/>
    <lineage>
        <taxon>Bacteria</taxon>
        <taxon>Pseudomonadati</taxon>
        <taxon>Pseudomonadota</taxon>
        <taxon>Alphaproteobacteria</taxon>
        <taxon>Hyphomicrobiales</taxon>
        <taxon>Rhizobiaceae</taxon>
        <taxon>Rhizobium/Agrobacterium group</taxon>
        <taxon>Rhizobium</taxon>
    </lineage>
</organism>